<evidence type="ECO:0000256" key="1">
    <source>
        <dbReference type="ARBA" id="ARBA00004141"/>
    </source>
</evidence>
<dbReference type="PANTHER" id="PTHR43483:SF3">
    <property type="entry name" value="MEMBRANE TRANSPORTER PROTEIN HI_0806-RELATED"/>
    <property type="match status" value="1"/>
</dbReference>
<reference evidence="6 7" key="1">
    <citation type="submission" date="2021-02" db="EMBL/GenBank/DDBJ databases">
        <authorList>
            <person name="Han P."/>
        </authorList>
    </citation>
    <scope>NUCLEOTIDE SEQUENCE [LARGE SCALE GENOMIC DNA]</scope>
    <source>
        <strain evidence="6">Candidatus Nitrospira sp. ZN2</strain>
    </source>
</reference>
<dbReference type="PANTHER" id="PTHR43483">
    <property type="entry name" value="MEMBRANE TRANSPORTER PROTEIN HI_0806-RELATED"/>
    <property type="match status" value="1"/>
</dbReference>
<feature type="transmembrane region" description="Helical" evidence="5">
    <location>
        <begin position="79"/>
        <end position="99"/>
    </location>
</feature>
<evidence type="ECO:0000313" key="6">
    <source>
        <dbReference type="EMBL" id="CAE6771024.1"/>
    </source>
</evidence>
<keyword evidence="4 5" id="KW-0472">Membrane</keyword>
<keyword evidence="2 5" id="KW-0812">Transmembrane</keyword>
<name>A0ABN7LWV6_9BACT</name>
<evidence type="ECO:0000256" key="3">
    <source>
        <dbReference type="ARBA" id="ARBA00022989"/>
    </source>
</evidence>
<sequence>MLKQKVPVFACGTVIGTLGGLIGLGGAEFRLPFLIHYFRFAPLESVILNKAISLVVVASAFLFRGWIIPFGSIADAWPIVTNLLAGSLVGAWVGAGVTTRLDSTTLRRTIAVMLVGIACVLLFAHSPSLSVVSTSIGLAQAIAGVVLGFLIGIVASILGVAGGELLIPTFVLLFDVDIKLAGSLSLAVSLPTMLTALTRYSRSQSFPVIGKNRGFVLAMVVGSLTGTFIGAKLLGIVPPSVLLPALAAILVISAIKIWGHPR</sequence>
<dbReference type="EMBL" id="CAJNBJ010000017">
    <property type="protein sequence ID" value="CAE6771024.1"/>
    <property type="molecule type" value="Genomic_DNA"/>
</dbReference>
<protein>
    <recommendedName>
        <fullName evidence="5">Probable membrane transporter protein</fullName>
    </recommendedName>
</protein>
<keyword evidence="7" id="KW-1185">Reference proteome</keyword>
<gene>
    <name evidence="6" type="ORF">NSPZN2_40287</name>
</gene>
<evidence type="ECO:0000256" key="2">
    <source>
        <dbReference type="ARBA" id="ARBA00022692"/>
    </source>
</evidence>
<keyword evidence="5" id="KW-1003">Cell membrane</keyword>
<proteinExistence type="inferred from homology"/>
<evidence type="ECO:0000256" key="5">
    <source>
        <dbReference type="RuleBase" id="RU363041"/>
    </source>
</evidence>
<feature type="transmembrane region" description="Helical" evidence="5">
    <location>
        <begin position="7"/>
        <end position="27"/>
    </location>
</feature>
<accession>A0ABN7LWV6</accession>
<evidence type="ECO:0000313" key="7">
    <source>
        <dbReference type="Proteomes" id="UP000675880"/>
    </source>
</evidence>
<evidence type="ECO:0000256" key="4">
    <source>
        <dbReference type="ARBA" id="ARBA00023136"/>
    </source>
</evidence>
<dbReference type="RefSeq" id="WP_213043128.1">
    <property type="nucleotide sequence ID" value="NZ_CAJNBJ010000017.1"/>
</dbReference>
<feature type="transmembrane region" description="Helical" evidence="5">
    <location>
        <begin position="136"/>
        <end position="160"/>
    </location>
</feature>
<feature type="transmembrane region" description="Helical" evidence="5">
    <location>
        <begin position="180"/>
        <end position="202"/>
    </location>
</feature>
<feature type="transmembrane region" description="Helical" evidence="5">
    <location>
        <begin position="105"/>
        <end position="124"/>
    </location>
</feature>
<comment type="caution">
    <text evidence="6">The sequence shown here is derived from an EMBL/GenBank/DDBJ whole genome shotgun (WGS) entry which is preliminary data.</text>
</comment>
<dbReference type="InterPro" id="IPR002781">
    <property type="entry name" value="TM_pro_TauE-like"/>
</dbReference>
<feature type="transmembrane region" description="Helical" evidence="5">
    <location>
        <begin position="214"/>
        <end position="235"/>
    </location>
</feature>
<dbReference type="Pfam" id="PF01925">
    <property type="entry name" value="TauE"/>
    <property type="match status" value="1"/>
</dbReference>
<dbReference type="Proteomes" id="UP000675880">
    <property type="component" value="Unassembled WGS sequence"/>
</dbReference>
<keyword evidence="3 5" id="KW-1133">Transmembrane helix</keyword>
<feature type="transmembrane region" description="Helical" evidence="5">
    <location>
        <begin position="47"/>
        <end position="67"/>
    </location>
</feature>
<comment type="subcellular location">
    <subcellularLocation>
        <location evidence="5">Cell membrane</location>
        <topology evidence="5">Multi-pass membrane protein</topology>
    </subcellularLocation>
    <subcellularLocation>
        <location evidence="1">Membrane</location>
        <topology evidence="1">Multi-pass membrane protein</topology>
    </subcellularLocation>
</comment>
<organism evidence="6 7">
    <name type="scientific">Nitrospira defluvii</name>
    <dbReference type="NCBI Taxonomy" id="330214"/>
    <lineage>
        <taxon>Bacteria</taxon>
        <taxon>Pseudomonadati</taxon>
        <taxon>Nitrospirota</taxon>
        <taxon>Nitrospiria</taxon>
        <taxon>Nitrospirales</taxon>
        <taxon>Nitrospiraceae</taxon>
        <taxon>Nitrospira</taxon>
    </lineage>
</organism>
<comment type="similarity">
    <text evidence="5">Belongs to the 4-toluene sulfonate uptake permease (TSUP) (TC 2.A.102) family.</text>
</comment>
<feature type="transmembrane region" description="Helical" evidence="5">
    <location>
        <begin position="241"/>
        <end position="259"/>
    </location>
</feature>